<evidence type="ECO:0000313" key="5">
    <source>
        <dbReference type="Proteomes" id="UP000321249"/>
    </source>
</evidence>
<dbReference type="InterPro" id="IPR014710">
    <property type="entry name" value="RmlC-like_jellyroll"/>
</dbReference>
<dbReference type="GO" id="GO:0005829">
    <property type="term" value="C:cytosol"/>
    <property type="evidence" value="ECO:0007669"/>
    <property type="project" value="TreeGrafter"/>
</dbReference>
<dbReference type="CDD" id="cd02209">
    <property type="entry name" value="cupin_XRE_C"/>
    <property type="match status" value="1"/>
</dbReference>
<dbReference type="InterPro" id="IPR010982">
    <property type="entry name" value="Lambda_DNA-bd_dom_sf"/>
</dbReference>
<dbReference type="InterPro" id="IPR050807">
    <property type="entry name" value="TransReg_Diox_bact_type"/>
</dbReference>
<dbReference type="PANTHER" id="PTHR46797:SF20">
    <property type="entry name" value="BLR4304 PROTEIN"/>
    <property type="match status" value="1"/>
</dbReference>
<dbReference type="Gene3D" id="1.10.260.40">
    <property type="entry name" value="lambda repressor-like DNA-binding domains"/>
    <property type="match status" value="1"/>
</dbReference>
<dbReference type="SMART" id="SM00530">
    <property type="entry name" value="HTH_XRE"/>
    <property type="match status" value="1"/>
</dbReference>
<feature type="region of interest" description="Disordered" evidence="2">
    <location>
        <begin position="66"/>
        <end position="85"/>
    </location>
</feature>
<dbReference type="EMBL" id="VOQQ01000001">
    <property type="protein sequence ID" value="TXC62552.1"/>
    <property type="molecule type" value="Genomic_DNA"/>
</dbReference>
<dbReference type="InterPro" id="IPR011051">
    <property type="entry name" value="RmlC_Cupin_sf"/>
</dbReference>
<dbReference type="Pfam" id="PF01381">
    <property type="entry name" value="HTH_3"/>
    <property type="match status" value="1"/>
</dbReference>
<comment type="caution">
    <text evidence="4">The sequence shown here is derived from an EMBL/GenBank/DDBJ whole genome shotgun (WGS) entry which is preliminary data.</text>
</comment>
<dbReference type="Proteomes" id="UP000321249">
    <property type="component" value="Unassembled WGS sequence"/>
</dbReference>
<organism evidence="4 5">
    <name type="scientific">Allosphingosinicella ginsenosidimutans</name>
    <dbReference type="NCBI Taxonomy" id="1176539"/>
    <lineage>
        <taxon>Bacteria</taxon>
        <taxon>Pseudomonadati</taxon>
        <taxon>Pseudomonadota</taxon>
        <taxon>Alphaproteobacteria</taxon>
        <taxon>Sphingomonadales</taxon>
        <taxon>Sphingomonadaceae</taxon>
        <taxon>Allosphingosinicella</taxon>
    </lineage>
</organism>
<accession>A0A5C6TPW7</accession>
<dbReference type="GO" id="GO:0003700">
    <property type="term" value="F:DNA-binding transcription factor activity"/>
    <property type="evidence" value="ECO:0007669"/>
    <property type="project" value="TreeGrafter"/>
</dbReference>
<evidence type="ECO:0000259" key="3">
    <source>
        <dbReference type="PROSITE" id="PS50943"/>
    </source>
</evidence>
<keyword evidence="5" id="KW-1185">Reference proteome</keyword>
<dbReference type="SUPFAM" id="SSF51182">
    <property type="entry name" value="RmlC-like cupins"/>
    <property type="match status" value="1"/>
</dbReference>
<dbReference type="PANTHER" id="PTHR46797">
    <property type="entry name" value="HTH-TYPE TRANSCRIPTIONAL REGULATOR"/>
    <property type="match status" value="1"/>
</dbReference>
<dbReference type="CDD" id="cd00093">
    <property type="entry name" value="HTH_XRE"/>
    <property type="match status" value="1"/>
</dbReference>
<dbReference type="SUPFAM" id="SSF47413">
    <property type="entry name" value="lambda repressor-like DNA-binding domains"/>
    <property type="match status" value="1"/>
</dbReference>
<keyword evidence="1" id="KW-0238">DNA-binding</keyword>
<dbReference type="Gene3D" id="2.60.120.10">
    <property type="entry name" value="Jelly Rolls"/>
    <property type="match status" value="1"/>
</dbReference>
<dbReference type="InterPro" id="IPR013096">
    <property type="entry name" value="Cupin_2"/>
</dbReference>
<protein>
    <submittedName>
        <fullName evidence="4">Cupin domain-containing protein</fullName>
    </submittedName>
</protein>
<evidence type="ECO:0000313" key="4">
    <source>
        <dbReference type="EMBL" id="TXC62552.1"/>
    </source>
</evidence>
<dbReference type="PROSITE" id="PS50943">
    <property type="entry name" value="HTH_CROC1"/>
    <property type="match status" value="1"/>
</dbReference>
<reference evidence="4 5" key="1">
    <citation type="journal article" date="2015" name="J. Microbiol.">
        <title>Sphingosinicella ginsenosidimutans sp. nov., with ginsenoside converting activity.</title>
        <authorList>
            <person name="Kim J.K."/>
            <person name="Kang M.S."/>
            <person name="Park S.C."/>
            <person name="Kim K.M."/>
            <person name="Choi K."/>
            <person name="Yoon M.H."/>
            <person name="Im W.T."/>
        </authorList>
    </citation>
    <scope>NUCLEOTIDE SEQUENCE [LARGE SCALE GENOMIC DNA]</scope>
    <source>
        <strain evidence="4 5">BS-11</strain>
    </source>
</reference>
<dbReference type="InterPro" id="IPR001387">
    <property type="entry name" value="Cro/C1-type_HTH"/>
</dbReference>
<sequence>MGTRMLKPGETLRKLRAARGLTLDEVSGKTGLAASTLSKIENNKMSLTFDKLQRISNGLNIDISELFKNGAPEPGGTEGPRGRRSVTRAGEGELIESQNYLHRYAATDLLKKQFVPIIADVMARSIEDFGEMVNHPGEEYSLVLEGEIELHTKYYAPLRLGVGDSVYFDSGMDHAYIAVGEGRCRMLCICTPSDHPGLVDMASP</sequence>
<evidence type="ECO:0000256" key="1">
    <source>
        <dbReference type="ARBA" id="ARBA00023125"/>
    </source>
</evidence>
<dbReference type="Pfam" id="PF07883">
    <property type="entry name" value="Cupin_2"/>
    <property type="match status" value="1"/>
</dbReference>
<proteinExistence type="predicted"/>
<dbReference type="AlphaFoldDB" id="A0A5C6TPW7"/>
<feature type="domain" description="HTH cro/C1-type" evidence="3">
    <location>
        <begin position="12"/>
        <end position="66"/>
    </location>
</feature>
<name>A0A5C6TPW7_9SPHN</name>
<dbReference type="GO" id="GO:0003677">
    <property type="term" value="F:DNA binding"/>
    <property type="evidence" value="ECO:0007669"/>
    <property type="project" value="UniProtKB-KW"/>
</dbReference>
<evidence type="ECO:0000256" key="2">
    <source>
        <dbReference type="SAM" id="MobiDB-lite"/>
    </source>
</evidence>
<gene>
    <name evidence="4" type="ORF">FRZ32_02085</name>
</gene>